<dbReference type="Gene3D" id="3.40.50.11440">
    <property type="match status" value="1"/>
</dbReference>
<accession>V2QDL9</accession>
<keyword evidence="2" id="KW-1185">Reference proteome</keyword>
<organism evidence="1 2">
    <name type="scientific">Mucispirillum schaedleri ASF457</name>
    <dbReference type="NCBI Taxonomy" id="1379858"/>
    <lineage>
        <taxon>Bacteria</taxon>
        <taxon>Pseudomonadati</taxon>
        <taxon>Deferribacterota</taxon>
        <taxon>Deferribacteres</taxon>
        <taxon>Deferribacterales</taxon>
        <taxon>Mucispirillaceae</taxon>
        <taxon>Mucispirillum</taxon>
    </lineage>
</organism>
<evidence type="ECO:0000313" key="1">
    <source>
        <dbReference type="EMBL" id="USF23828.1"/>
    </source>
</evidence>
<dbReference type="Proteomes" id="UP000017429">
    <property type="component" value="Chromosome"/>
</dbReference>
<proteinExistence type="predicted"/>
<dbReference type="eggNOG" id="COG3875">
    <property type="taxonomic scope" value="Bacteria"/>
</dbReference>
<reference evidence="1" key="3">
    <citation type="submission" date="2022-06" db="EMBL/GenBank/DDBJ databases">
        <title>Resources to Facilitate Use of the Altered Schaedler Flora (ASF) Mouse Model to Study Microbiome Function.</title>
        <authorList>
            <person name="Proctor A."/>
            <person name="Parvinroo S."/>
            <person name="Richie T."/>
            <person name="Jia X."/>
            <person name="Lee S.T.M."/>
            <person name="Karp P.D."/>
            <person name="Paley S."/>
            <person name="Kostic A.D."/>
            <person name="Pierre J.F."/>
            <person name="Wannemuehler M.J."/>
            <person name="Phillips G.J."/>
        </authorList>
    </citation>
    <scope>NUCLEOTIDE SEQUENCE</scope>
    <source>
        <strain evidence="1">ASF457</strain>
    </source>
</reference>
<dbReference type="AlphaFoldDB" id="V2QDL9"/>
<evidence type="ECO:0000313" key="2">
    <source>
        <dbReference type="Proteomes" id="UP000017429"/>
    </source>
</evidence>
<dbReference type="KEGG" id="msch:N508_000895"/>
<reference evidence="1" key="2">
    <citation type="submission" date="2022-05" db="EMBL/GenBank/DDBJ databases">
        <authorList>
            <person name="Proctor A.L."/>
            <person name="Phillips G.J."/>
            <person name="Wannemuehler M.J."/>
        </authorList>
    </citation>
    <scope>NUCLEOTIDE SEQUENCE</scope>
    <source>
        <strain evidence="1">ASF457</strain>
    </source>
</reference>
<reference evidence="1" key="1">
    <citation type="journal article" date="2014" name="Genome Announc.">
        <title>Draft genome sequences of the altered schaedler flora, a defined bacterial community from gnotobiotic mice.</title>
        <authorList>
            <person name="Wannemuehler M.J."/>
            <person name="Overstreet A.M."/>
            <person name="Ward D.V."/>
            <person name="Phillips G.J."/>
        </authorList>
    </citation>
    <scope>NUCLEOTIDE SEQUENCE</scope>
    <source>
        <strain evidence="1">ASF457</strain>
    </source>
</reference>
<dbReference type="RefSeq" id="WP_023275198.1">
    <property type="nucleotide sequence ID" value="NZ_FTRD01000023.1"/>
</dbReference>
<name>V2QDL9_9BACT</name>
<dbReference type="EMBL" id="CP097562">
    <property type="protein sequence ID" value="USF23828.1"/>
    <property type="molecule type" value="Genomic_DNA"/>
</dbReference>
<sequence length="373" mass="41591">MILNGQCLRLADKPIKTINTDINCVINAVENNPLMSESLSSLIKESSSILFIASPDINIEIYDYTKDLCHGKKFAVISDNIPSKYMQYQAVFNQSDINDYVFFGACAGRAPMLVNKNIYDYDLVISASSVIMNAYSGFLGSITTLFNAVTAPKTVAAVIKYALQDSIYNVQKLSSGLTIRNPVYESLREGLITAGKAIHSFSINIAADYKDIDNIHKDIFAGDTFISQIEAQNVILNRQKAQTAPSLFDGLEINAKCYDNVVYFITLIEEACKKLTKGGRLLINIGDMYSFGNKVFQEIFYNNTLSEIADNVDESNYMESFYAFILKYYTLNYHIALPENEKLNAAFIQSGLNPLNNDELSRFLDSCSNKGVI</sequence>
<gene>
    <name evidence="1" type="ORF">N508_000895</name>
</gene>
<protein>
    <submittedName>
        <fullName evidence="1">Uncharacterized protein</fullName>
    </submittedName>
</protein>